<dbReference type="Pfam" id="PF02631">
    <property type="entry name" value="RecX_HTH2"/>
    <property type="match status" value="1"/>
</dbReference>
<evidence type="ECO:0000256" key="2">
    <source>
        <dbReference type="ARBA" id="ARBA00009695"/>
    </source>
</evidence>
<proteinExistence type="inferred from homology"/>
<dbReference type="PANTHER" id="PTHR33602">
    <property type="entry name" value="REGULATORY PROTEIN RECX FAMILY PROTEIN"/>
    <property type="match status" value="1"/>
</dbReference>
<gene>
    <name evidence="5" type="primary">recX</name>
    <name evidence="8" type="ORF">INF20_02235</name>
</gene>
<protein>
    <recommendedName>
        <fullName evidence="3 5">Regulatory protein RecX</fullName>
    </recommendedName>
</protein>
<dbReference type="InterPro" id="IPR053924">
    <property type="entry name" value="RecX_HTH_2nd"/>
</dbReference>
<comment type="similarity">
    <text evidence="2 5">Belongs to the RecX family.</text>
</comment>
<comment type="function">
    <text evidence="5">Modulates RecA activity.</text>
</comment>
<dbReference type="InterPro" id="IPR036388">
    <property type="entry name" value="WH-like_DNA-bd_sf"/>
</dbReference>
<keyword evidence="4 5" id="KW-0963">Cytoplasm</keyword>
<comment type="caution">
    <text evidence="8">The sequence shown here is derived from an EMBL/GenBank/DDBJ whole genome shotgun (WGS) entry which is preliminary data.</text>
</comment>
<dbReference type="InterPro" id="IPR003783">
    <property type="entry name" value="Regulatory_RecX"/>
</dbReference>
<evidence type="ECO:0000259" key="6">
    <source>
        <dbReference type="Pfam" id="PF02631"/>
    </source>
</evidence>
<keyword evidence="9" id="KW-1185">Reference proteome</keyword>
<evidence type="ECO:0000256" key="5">
    <source>
        <dbReference type="HAMAP-Rule" id="MF_01114"/>
    </source>
</evidence>
<evidence type="ECO:0000259" key="7">
    <source>
        <dbReference type="Pfam" id="PF21982"/>
    </source>
</evidence>
<evidence type="ECO:0000256" key="3">
    <source>
        <dbReference type="ARBA" id="ARBA00018111"/>
    </source>
</evidence>
<evidence type="ECO:0000313" key="8">
    <source>
        <dbReference type="EMBL" id="MBE5035096.1"/>
    </source>
</evidence>
<accession>A0ABR9QW47</accession>
<dbReference type="Proteomes" id="UP001516588">
    <property type="component" value="Unassembled WGS sequence"/>
</dbReference>
<dbReference type="PANTHER" id="PTHR33602:SF1">
    <property type="entry name" value="REGULATORY PROTEIN RECX FAMILY PROTEIN"/>
    <property type="match status" value="1"/>
</dbReference>
<reference evidence="8 9" key="1">
    <citation type="submission" date="2020-10" db="EMBL/GenBank/DDBJ databases">
        <title>ChiBAC.</title>
        <authorList>
            <person name="Zenner C."/>
            <person name="Hitch T.C.A."/>
            <person name="Clavel T."/>
        </authorList>
    </citation>
    <scope>NUCLEOTIDE SEQUENCE [LARGE SCALE GENOMIC DNA]</scope>
    <source>
        <strain evidence="8 9">DSM 108706</strain>
    </source>
</reference>
<evidence type="ECO:0000313" key="9">
    <source>
        <dbReference type="Proteomes" id="UP001516588"/>
    </source>
</evidence>
<name>A0ABR9QW47_9FIRM</name>
<evidence type="ECO:0000256" key="4">
    <source>
        <dbReference type="ARBA" id="ARBA00022490"/>
    </source>
</evidence>
<comment type="subcellular location">
    <subcellularLocation>
        <location evidence="1 5">Cytoplasm</location>
    </subcellularLocation>
</comment>
<feature type="domain" description="RecX first three-helical" evidence="7">
    <location>
        <begin position="5"/>
        <end position="42"/>
    </location>
</feature>
<organism evidence="8 9">
    <name type="scientific">Gallibacter intestinalis</name>
    <dbReference type="NCBI Taxonomy" id="2779356"/>
    <lineage>
        <taxon>Bacteria</taxon>
        <taxon>Bacillati</taxon>
        <taxon>Bacillota</taxon>
        <taxon>Clostridia</taxon>
        <taxon>Eubacteriales</taxon>
        <taxon>Eubacteriaceae</taxon>
        <taxon>Gallibacter</taxon>
    </lineage>
</organism>
<feature type="domain" description="RecX second three-helical" evidence="6">
    <location>
        <begin position="49"/>
        <end position="87"/>
    </location>
</feature>
<dbReference type="Gene3D" id="1.10.10.10">
    <property type="entry name" value="Winged helix-like DNA-binding domain superfamily/Winged helix DNA-binding domain"/>
    <property type="match status" value="2"/>
</dbReference>
<sequence>MEIMEVAARHLATRPRSTVELENYLRKKEFHEVDIKDAVRKLTENGYLNDSEYARTYIRYALGKRKSLFRIKYELKEKGVSQENIENGIYMFEDETDSDIREIEYENALAETARYIKTQGDEPAEKKQLDKAARRLNSLGYSASVISSVLGRYR</sequence>
<dbReference type="InterPro" id="IPR053926">
    <property type="entry name" value="RecX_HTH_1st"/>
</dbReference>
<dbReference type="EMBL" id="JADCKA010000002">
    <property type="protein sequence ID" value="MBE5035096.1"/>
    <property type="molecule type" value="Genomic_DNA"/>
</dbReference>
<dbReference type="Pfam" id="PF21982">
    <property type="entry name" value="RecX_HTH1"/>
    <property type="match status" value="1"/>
</dbReference>
<dbReference type="HAMAP" id="MF_01114">
    <property type="entry name" value="RecX"/>
    <property type="match status" value="1"/>
</dbReference>
<evidence type="ECO:0000256" key="1">
    <source>
        <dbReference type="ARBA" id="ARBA00004496"/>
    </source>
</evidence>